<evidence type="ECO:0000313" key="1">
    <source>
        <dbReference type="EMBL" id="GBP16506.1"/>
    </source>
</evidence>
<organism evidence="1 2">
    <name type="scientific">Eumeta variegata</name>
    <name type="common">Bagworm moth</name>
    <name type="synonym">Eumeta japonica</name>
    <dbReference type="NCBI Taxonomy" id="151549"/>
    <lineage>
        <taxon>Eukaryota</taxon>
        <taxon>Metazoa</taxon>
        <taxon>Ecdysozoa</taxon>
        <taxon>Arthropoda</taxon>
        <taxon>Hexapoda</taxon>
        <taxon>Insecta</taxon>
        <taxon>Pterygota</taxon>
        <taxon>Neoptera</taxon>
        <taxon>Endopterygota</taxon>
        <taxon>Lepidoptera</taxon>
        <taxon>Glossata</taxon>
        <taxon>Ditrysia</taxon>
        <taxon>Tineoidea</taxon>
        <taxon>Psychidae</taxon>
        <taxon>Oiketicinae</taxon>
        <taxon>Eumeta</taxon>
    </lineage>
</organism>
<keyword evidence="2" id="KW-1185">Reference proteome</keyword>
<dbReference type="EMBL" id="BGZK01000079">
    <property type="protein sequence ID" value="GBP16506.1"/>
    <property type="molecule type" value="Genomic_DNA"/>
</dbReference>
<gene>
    <name evidence="1" type="ORF">EVAR_10075_1</name>
</gene>
<protein>
    <submittedName>
        <fullName evidence="1">Uncharacterized protein</fullName>
    </submittedName>
</protein>
<reference evidence="1 2" key="1">
    <citation type="journal article" date="2019" name="Commun. Biol.">
        <title>The bagworm genome reveals a unique fibroin gene that provides high tensile strength.</title>
        <authorList>
            <person name="Kono N."/>
            <person name="Nakamura H."/>
            <person name="Ohtoshi R."/>
            <person name="Tomita M."/>
            <person name="Numata K."/>
            <person name="Arakawa K."/>
        </authorList>
    </citation>
    <scope>NUCLEOTIDE SEQUENCE [LARGE SCALE GENOMIC DNA]</scope>
</reference>
<name>A0A4C1TRJ1_EUMVA</name>
<evidence type="ECO:0000313" key="2">
    <source>
        <dbReference type="Proteomes" id="UP000299102"/>
    </source>
</evidence>
<dbReference type="AlphaFoldDB" id="A0A4C1TRJ1"/>
<dbReference type="Proteomes" id="UP000299102">
    <property type="component" value="Unassembled WGS sequence"/>
</dbReference>
<comment type="caution">
    <text evidence="1">The sequence shown here is derived from an EMBL/GenBank/DDBJ whole genome shotgun (WGS) entry which is preliminary data.</text>
</comment>
<sequence length="225" mass="25886">MQTKPRISANTRTDRQLRINAEGARKTIQSEKSSKLNNLHILRARGPLSANSRNKLPAVSRTSARAARTCGPALWARRVFVTKRKHQRQPQSPSGCKLFLKAYPRIRASRCRRARFRNIWTPSVNGPRWKAPCWCTFSSFCSCVLSKPKQSVSESRRPIIVQGSAGLSRSVTHRYVTERYTFQSDPAEPKRCHVKIKTVFHHFSIDFLPTKMTESNIEVRYIMKF</sequence>
<accession>A0A4C1TRJ1</accession>
<proteinExistence type="predicted"/>